<feature type="transmembrane region" description="Helical" evidence="1">
    <location>
        <begin position="58"/>
        <end position="79"/>
    </location>
</feature>
<dbReference type="EMBL" id="LT594595">
    <property type="protein sequence ID" value="SCQ17233.1"/>
    <property type="molecule type" value="Genomic_DNA"/>
</dbReference>
<name>A0A1D3UAR5_PLAOA</name>
<accession>A0A1D3UAR5</accession>
<organism evidence="2 3">
    <name type="scientific">Plasmodium ovale</name>
    <name type="common">malaria parasite P. ovale</name>
    <dbReference type="NCBI Taxonomy" id="36330"/>
    <lineage>
        <taxon>Eukaryota</taxon>
        <taxon>Sar</taxon>
        <taxon>Alveolata</taxon>
        <taxon>Apicomplexa</taxon>
        <taxon>Aconoidasida</taxon>
        <taxon>Haemosporida</taxon>
        <taxon>Plasmodiidae</taxon>
        <taxon>Plasmodium</taxon>
        <taxon>Plasmodium (Plasmodium)</taxon>
    </lineage>
</organism>
<keyword evidence="3" id="KW-1185">Reference proteome</keyword>
<sequence length="83" mass="9847">MVAPENRLVDLEPYNSLLERKYIPYLLFLFQIYAFINIVVLLDYAYEKERKRSKKMDVLLCFITAVSVGLSIYLLLLYFNVCL</sequence>
<evidence type="ECO:0000313" key="2">
    <source>
        <dbReference type="EMBL" id="SCQ17233.1"/>
    </source>
</evidence>
<proteinExistence type="predicted"/>
<keyword evidence="1" id="KW-0812">Transmembrane</keyword>
<protein>
    <recommendedName>
        <fullName evidence="4">Dolichyl-diphosphooligosaccharide-protein glycosyltransferase subunit OST5</fullName>
    </recommendedName>
</protein>
<dbReference type="OrthoDB" id="369557at2759"/>
<dbReference type="AlphaFoldDB" id="A0A1D3UAR5"/>
<evidence type="ECO:0008006" key="4">
    <source>
        <dbReference type="Google" id="ProtNLM"/>
    </source>
</evidence>
<dbReference type="VEuPathDB" id="PlasmoDB:POWCR01_140062100"/>
<dbReference type="VEuPathDB" id="PlasmoDB:PocGH01_14067800"/>
<feature type="transmembrane region" description="Helical" evidence="1">
    <location>
        <begin position="22"/>
        <end position="46"/>
    </location>
</feature>
<keyword evidence="1" id="KW-0472">Membrane</keyword>
<evidence type="ECO:0000313" key="3">
    <source>
        <dbReference type="Proteomes" id="UP000242942"/>
    </source>
</evidence>
<keyword evidence="1" id="KW-1133">Transmembrane helix</keyword>
<gene>
    <name evidence="2" type="primary">PocGH01_14067800</name>
    <name evidence="2" type="ORF">POCGH01_14067800</name>
</gene>
<dbReference type="Proteomes" id="UP000242942">
    <property type="component" value="Chromosome 14"/>
</dbReference>
<evidence type="ECO:0000256" key="1">
    <source>
        <dbReference type="SAM" id="Phobius"/>
    </source>
</evidence>
<reference evidence="2 3" key="1">
    <citation type="submission" date="2016-06" db="EMBL/GenBank/DDBJ databases">
        <authorList>
            <consortium name="Pathogen Informatics"/>
        </authorList>
    </citation>
    <scope>NUCLEOTIDE SEQUENCE [LARGE SCALE GENOMIC DNA]</scope>
    <source>
        <strain evidence="2">PocGH01</strain>
    </source>
</reference>